<evidence type="ECO:0000256" key="8">
    <source>
        <dbReference type="ARBA" id="ARBA00022989"/>
    </source>
</evidence>
<keyword evidence="8 11" id="KW-1133">Transmembrane helix</keyword>
<dbReference type="Pfam" id="PF02518">
    <property type="entry name" value="HATPase_c"/>
    <property type="match status" value="1"/>
</dbReference>
<dbReference type="GO" id="GO:0000155">
    <property type="term" value="F:phosphorelay sensor kinase activity"/>
    <property type="evidence" value="ECO:0007669"/>
    <property type="project" value="InterPro"/>
</dbReference>
<keyword evidence="9" id="KW-0902">Two-component regulatory system</keyword>
<dbReference type="PROSITE" id="PS50109">
    <property type="entry name" value="HIS_KIN"/>
    <property type="match status" value="1"/>
</dbReference>
<dbReference type="STRING" id="715226.ABI_27140"/>
<comment type="subcellular location">
    <subcellularLocation>
        <location evidence="2">Membrane</location>
    </subcellularLocation>
</comment>
<protein>
    <recommendedName>
        <fullName evidence="3">histidine kinase</fullName>
        <ecNumber evidence="3">2.7.13.3</ecNumber>
    </recommendedName>
</protein>
<dbReference type="PANTHER" id="PTHR45436:SF5">
    <property type="entry name" value="SENSOR HISTIDINE KINASE TRCS"/>
    <property type="match status" value="1"/>
</dbReference>
<sequence length="480" mass="52674">MSEAPADPPKPRGPADNIRRIWQRLTANSLVGRLIRLAAVWFIFALFVTGIGLTAYFSRVTMHRFEAGVGQFADNLFSVTNIEDGAVDTSRFVDARSGIFHSGLYWQVAQVDAKGDIVNPVKSRSLWNARLLLPSTVLVQAKEKVATAVFYDGLGPKQEPLRVAVIYSMVDSNAYVFMAAEDASPVNRDIRTFALLTGAALLLLALGSLGAIYFQVRIGLRPLFDLTDEIASLQKGQQLRLAKTYPAEITPVAHQLNAFLDYAQEVVERQRMHVGNLAHALKTPLSVLLTSAGDDAGPLPEAVRKQTETMRAQVDHHLRRARAAARSTAMGERTPVEPVFDELAVMLEQVFQDKGVIIDWRAPDNLAFRGEKQDLQEIAGNLLENACIWCRRKVLILAEFEAETQTLIMAIEDDGPGLDAARFDEVLKRGARLDESVPGSGLGLSIVDELVRAYGGRLQFEKANLGGLCVKVNLPGNMDG</sequence>
<evidence type="ECO:0000256" key="5">
    <source>
        <dbReference type="ARBA" id="ARBA00022679"/>
    </source>
</evidence>
<evidence type="ECO:0000256" key="3">
    <source>
        <dbReference type="ARBA" id="ARBA00012438"/>
    </source>
</evidence>
<dbReference type="PANTHER" id="PTHR45436">
    <property type="entry name" value="SENSOR HISTIDINE KINASE YKOH"/>
    <property type="match status" value="1"/>
</dbReference>
<organism evidence="14 15">
    <name type="scientific">Asticcacaulis biprosthecium C19</name>
    <dbReference type="NCBI Taxonomy" id="715226"/>
    <lineage>
        <taxon>Bacteria</taxon>
        <taxon>Pseudomonadati</taxon>
        <taxon>Pseudomonadota</taxon>
        <taxon>Alphaproteobacteria</taxon>
        <taxon>Caulobacterales</taxon>
        <taxon>Caulobacteraceae</taxon>
        <taxon>Asticcacaulis</taxon>
    </lineage>
</organism>
<dbReference type="AlphaFoldDB" id="F4QM58"/>
<feature type="domain" description="Histidine kinase" evidence="12">
    <location>
        <begin position="276"/>
        <end position="478"/>
    </location>
</feature>
<dbReference type="InterPro" id="IPR036097">
    <property type="entry name" value="HisK_dim/P_sf"/>
</dbReference>
<keyword evidence="10 11" id="KW-0472">Membrane</keyword>
<gene>
    <name evidence="14" type="ORF">ABI_27140</name>
</gene>
<dbReference type="SUPFAM" id="SSF47384">
    <property type="entry name" value="Homodimeric domain of signal transducing histidine kinase"/>
    <property type="match status" value="1"/>
</dbReference>
<dbReference type="HOGENOM" id="CLU_000445_42_3_5"/>
<dbReference type="Gene3D" id="3.30.565.10">
    <property type="entry name" value="Histidine kinase-like ATPase, C-terminal domain"/>
    <property type="match status" value="1"/>
</dbReference>
<dbReference type="Proteomes" id="UP000006512">
    <property type="component" value="Unassembled WGS sequence"/>
</dbReference>
<evidence type="ECO:0000256" key="6">
    <source>
        <dbReference type="ARBA" id="ARBA00022692"/>
    </source>
</evidence>
<keyword evidence="5" id="KW-0808">Transferase</keyword>
<feature type="transmembrane region" description="Helical" evidence="11">
    <location>
        <begin position="193"/>
        <end position="214"/>
    </location>
</feature>
<keyword evidence="4" id="KW-0597">Phosphoprotein</keyword>
<dbReference type="SMART" id="SM00387">
    <property type="entry name" value="HATPase_c"/>
    <property type="match status" value="1"/>
</dbReference>
<dbReference type="InterPro" id="IPR004358">
    <property type="entry name" value="Sig_transdc_His_kin-like_C"/>
</dbReference>
<dbReference type="Gene3D" id="1.10.287.130">
    <property type="match status" value="1"/>
</dbReference>
<dbReference type="InterPro" id="IPR050428">
    <property type="entry name" value="TCS_sensor_his_kinase"/>
</dbReference>
<dbReference type="CDD" id="cd00082">
    <property type="entry name" value="HisKA"/>
    <property type="match status" value="1"/>
</dbReference>
<evidence type="ECO:0000256" key="4">
    <source>
        <dbReference type="ARBA" id="ARBA00022553"/>
    </source>
</evidence>
<evidence type="ECO:0000259" key="13">
    <source>
        <dbReference type="PROSITE" id="PS50885"/>
    </source>
</evidence>
<dbReference type="eggNOG" id="COG4191">
    <property type="taxonomic scope" value="Bacteria"/>
</dbReference>
<accession>F4QM58</accession>
<evidence type="ECO:0000259" key="12">
    <source>
        <dbReference type="PROSITE" id="PS50109"/>
    </source>
</evidence>
<dbReference type="PRINTS" id="PR00344">
    <property type="entry name" value="BCTRLSENSOR"/>
</dbReference>
<evidence type="ECO:0000313" key="15">
    <source>
        <dbReference type="Proteomes" id="UP000006512"/>
    </source>
</evidence>
<evidence type="ECO:0000256" key="11">
    <source>
        <dbReference type="SAM" id="Phobius"/>
    </source>
</evidence>
<dbReference type="InterPro" id="IPR036890">
    <property type="entry name" value="HATPase_C_sf"/>
</dbReference>
<evidence type="ECO:0000256" key="1">
    <source>
        <dbReference type="ARBA" id="ARBA00000085"/>
    </source>
</evidence>
<dbReference type="InterPro" id="IPR003661">
    <property type="entry name" value="HisK_dim/P_dom"/>
</dbReference>
<keyword evidence="6 11" id="KW-0812">Transmembrane</keyword>
<evidence type="ECO:0000256" key="2">
    <source>
        <dbReference type="ARBA" id="ARBA00004370"/>
    </source>
</evidence>
<dbReference type="EMBL" id="GL883078">
    <property type="protein sequence ID" value="EGF91299.1"/>
    <property type="molecule type" value="Genomic_DNA"/>
</dbReference>
<keyword evidence="15" id="KW-1185">Reference proteome</keyword>
<evidence type="ECO:0000256" key="10">
    <source>
        <dbReference type="ARBA" id="ARBA00023136"/>
    </source>
</evidence>
<proteinExistence type="predicted"/>
<comment type="catalytic activity">
    <reaction evidence="1">
        <text>ATP + protein L-histidine = ADP + protein N-phospho-L-histidine.</text>
        <dbReference type="EC" id="2.7.13.3"/>
    </reaction>
</comment>
<dbReference type="InterPro" id="IPR003594">
    <property type="entry name" value="HATPase_dom"/>
</dbReference>
<evidence type="ECO:0000256" key="7">
    <source>
        <dbReference type="ARBA" id="ARBA00022777"/>
    </source>
</evidence>
<dbReference type="GO" id="GO:0005886">
    <property type="term" value="C:plasma membrane"/>
    <property type="evidence" value="ECO:0007669"/>
    <property type="project" value="TreeGrafter"/>
</dbReference>
<keyword evidence="7 14" id="KW-0418">Kinase</keyword>
<dbReference type="EC" id="2.7.13.3" evidence="3"/>
<feature type="domain" description="HAMP" evidence="13">
    <location>
        <begin position="217"/>
        <end position="268"/>
    </location>
</feature>
<dbReference type="RefSeq" id="WP_006273499.1">
    <property type="nucleotide sequence ID" value="NZ_GL883078.1"/>
</dbReference>
<name>F4QM58_9CAUL</name>
<reference evidence="15" key="1">
    <citation type="submission" date="2011-03" db="EMBL/GenBank/DDBJ databases">
        <title>Draft genome sequence of Brevundimonas diminuta.</title>
        <authorList>
            <person name="Brown P.J.B."/>
            <person name="Buechlein A."/>
            <person name="Hemmerich C."/>
            <person name="Brun Y.V."/>
        </authorList>
    </citation>
    <scope>NUCLEOTIDE SEQUENCE [LARGE SCALE GENOMIC DNA]</scope>
    <source>
        <strain evidence="15">C19</strain>
    </source>
</reference>
<dbReference type="SUPFAM" id="SSF55874">
    <property type="entry name" value="ATPase domain of HSP90 chaperone/DNA topoisomerase II/histidine kinase"/>
    <property type="match status" value="1"/>
</dbReference>
<feature type="transmembrane region" description="Helical" evidence="11">
    <location>
        <begin position="34"/>
        <end position="57"/>
    </location>
</feature>
<evidence type="ECO:0000256" key="9">
    <source>
        <dbReference type="ARBA" id="ARBA00023012"/>
    </source>
</evidence>
<dbReference type="InterPro" id="IPR003660">
    <property type="entry name" value="HAMP_dom"/>
</dbReference>
<evidence type="ECO:0000313" key="14">
    <source>
        <dbReference type="EMBL" id="EGF91299.1"/>
    </source>
</evidence>
<dbReference type="PROSITE" id="PS50885">
    <property type="entry name" value="HAMP"/>
    <property type="match status" value="1"/>
</dbReference>
<dbReference type="InterPro" id="IPR005467">
    <property type="entry name" value="His_kinase_dom"/>
</dbReference>